<dbReference type="Proteomes" id="UP000325008">
    <property type="component" value="Unassembled WGS sequence"/>
</dbReference>
<sequence>MRQPKVAAQAGRLEEVGVDGSVSLQFHTSSTAWPKVPLPPPLAFGSLASWHLHLRLHLQLHLLSTSILFIILAHLASIPAPHTWSFHLSTAHTIGLRQSQSRSAAAHAHSTALPSRRLHAFYQAAFRPLSTTDLAARSLSELSDTPHPLDIFIAPSQPSSAHRRPPCAQRSWSYRASDI</sequence>
<reference evidence="1" key="1">
    <citation type="submission" date="2018-03" db="EMBL/GenBank/DDBJ databases">
        <authorList>
            <person name="Guldener U."/>
        </authorList>
    </citation>
    <scope>NUCLEOTIDE SEQUENCE [LARGE SCALE GENOMIC DNA]</scope>
    <source>
        <strain evidence="1">ATCC34888</strain>
    </source>
</reference>
<name>A0A5C3FFB9_PSEA2</name>
<dbReference type="EMBL" id="OOIQ01000001">
    <property type="protein sequence ID" value="SPO42930.1"/>
    <property type="molecule type" value="Genomic_DNA"/>
</dbReference>
<protein>
    <submittedName>
        <fullName evidence="1">Uncharacterized protein</fullName>
    </submittedName>
</protein>
<evidence type="ECO:0000313" key="2">
    <source>
        <dbReference type="Proteomes" id="UP000325008"/>
    </source>
</evidence>
<dbReference type="RefSeq" id="XP_014659686.1">
    <property type="nucleotide sequence ID" value="XM_014804200.1"/>
</dbReference>
<evidence type="ECO:0000313" key="1">
    <source>
        <dbReference type="EMBL" id="SPO42930.1"/>
    </source>
</evidence>
<comment type="caution">
    <text evidence="1">The sequence shown here is derived from an EMBL/GenBank/DDBJ whole genome shotgun (WGS) entry which is preliminary data.</text>
</comment>
<gene>
    <name evidence="1" type="ORF">PSANT_00614</name>
</gene>
<proteinExistence type="predicted"/>
<accession>A0A5C3FFB9</accession>
<organism evidence="1 2">
    <name type="scientific">Pseudozyma antarctica</name>
    <name type="common">Yeast</name>
    <name type="synonym">Candida antarctica</name>
    <dbReference type="NCBI Taxonomy" id="84753"/>
    <lineage>
        <taxon>Eukaryota</taxon>
        <taxon>Fungi</taxon>
        <taxon>Dikarya</taxon>
        <taxon>Basidiomycota</taxon>
        <taxon>Ustilaginomycotina</taxon>
        <taxon>Ustilaginomycetes</taxon>
        <taxon>Ustilaginales</taxon>
        <taxon>Ustilaginaceae</taxon>
        <taxon>Moesziomyces</taxon>
    </lineage>
</organism>
<dbReference type="AlphaFoldDB" id="A0A5C3FFB9"/>
<keyword evidence="2" id="KW-1185">Reference proteome</keyword>